<keyword evidence="2" id="KW-1185">Reference proteome</keyword>
<dbReference type="KEGG" id="vhy:G7082_01785"/>
<organism evidence="1 2">
    <name type="scientific">Vagococcus hydrophili</name>
    <dbReference type="NCBI Taxonomy" id="2714947"/>
    <lineage>
        <taxon>Bacteria</taxon>
        <taxon>Bacillati</taxon>
        <taxon>Bacillota</taxon>
        <taxon>Bacilli</taxon>
        <taxon>Lactobacillales</taxon>
        <taxon>Enterococcaceae</taxon>
        <taxon>Vagococcus</taxon>
    </lineage>
</organism>
<dbReference type="RefSeq" id="WP_166033459.1">
    <property type="nucleotide sequence ID" value="NZ_CP049887.1"/>
</dbReference>
<proteinExistence type="predicted"/>
<evidence type="ECO:0008006" key="3">
    <source>
        <dbReference type="Google" id="ProtNLM"/>
    </source>
</evidence>
<dbReference type="EMBL" id="CP049887">
    <property type="protein sequence ID" value="QIL47348.1"/>
    <property type="molecule type" value="Genomic_DNA"/>
</dbReference>
<name>A0A6G8AQJ2_9ENTE</name>
<sequence length="131" mass="15050">MSFFTFSIEGEKMPSLGECDMDDELYDYIYLSFDTLESVWVDGIKRKGFDYCGVSTVEKDIKKLMEILVNWQKSFELLPDTIDISTSIDSQTGEAIPCIYQKKDIMNQLTQIVSICEKAIEMDKRVVVFGL</sequence>
<reference evidence="1 2" key="1">
    <citation type="submission" date="2020-03" db="EMBL/GenBank/DDBJ databases">
        <title>Vagococcus sp. nov., isolated from beetles.</title>
        <authorList>
            <person name="Hyun D.-W."/>
            <person name="Bae J.-W."/>
        </authorList>
    </citation>
    <scope>NUCLEOTIDE SEQUENCE [LARGE SCALE GENOMIC DNA]</scope>
    <source>
        <strain evidence="1 2">HDW17B</strain>
    </source>
</reference>
<dbReference type="AlphaFoldDB" id="A0A6G8AQJ2"/>
<gene>
    <name evidence="1" type="ORF">G7082_01785</name>
</gene>
<evidence type="ECO:0000313" key="2">
    <source>
        <dbReference type="Proteomes" id="UP000501747"/>
    </source>
</evidence>
<accession>A0A6G8AQJ2</accession>
<dbReference type="Proteomes" id="UP000501747">
    <property type="component" value="Chromosome"/>
</dbReference>
<evidence type="ECO:0000313" key="1">
    <source>
        <dbReference type="EMBL" id="QIL47348.1"/>
    </source>
</evidence>
<protein>
    <recommendedName>
        <fullName evidence="3">DUF1877 family protein</fullName>
    </recommendedName>
</protein>